<keyword evidence="3 9" id="KW-0812">Transmembrane</keyword>
<feature type="compositionally biased region" description="Basic and acidic residues" evidence="10">
    <location>
        <begin position="540"/>
        <end position="551"/>
    </location>
</feature>
<dbReference type="GO" id="GO:0005789">
    <property type="term" value="C:endoplasmic reticulum membrane"/>
    <property type="evidence" value="ECO:0007669"/>
    <property type="project" value="UniProtKB-SubCell"/>
</dbReference>
<evidence type="ECO:0000256" key="4">
    <source>
        <dbReference type="ARBA" id="ARBA00022824"/>
    </source>
</evidence>
<dbReference type="GO" id="GO:0036503">
    <property type="term" value="P:ERAD pathway"/>
    <property type="evidence" value="ECO:0007669"/>
    <property type="project" value="TreeGrafter"/>
</dbReference>
<keyword evidence="7 9" id="KW-0143">Chaperone</keyword>
<comment type="caution">
    <text evidence="11">The sequence shown here is derived from an EMBL/GenBank/DDBJ whole genome shotgun (WGS) entry which is preliminary data.</text>
</comment>
<dbReference type="GO" id="GO:0051082">
    <property type="term" value="F:unfolded protein binding"/>
    <property type="evidence" value="ECO:0007669"/>
    <property type="project" value="InterPro"/>
</dbReference>
<evidence type="ECO:0000256" key="3">
    <source>
        <dbReference type="ARBA" id="ARBA00022692"/>
    </source>
</evidence>
<protein>
    <recommendedName>
        <fullName evidence="13">Calnexin</fullName>
    </recommendedName>
</protein>
<dbReference type="PRINTS" id="PR00626">
    <property type="entry name" value="CALRETICULIN"/>
</dbReference>
<gene>
    <name evidence="11" type="ORF">LPJ64_005103</name>
</gene>
<feature type="region of interest" description="Disordered" evidence="10">
    <location>
        <begin position="243"/>
        <end position="286"/>
    </location>
</feature>
<feature type="transmembrane region" description="Helical" evidence="9">
    <location>
        <begin position="502"/>
        <end position="527"/>
    </location>
</feature>
<evidence type="ECO:0008006" key="13">
    <source>
        <dbReference type="Google" id="ProtNLM"/>
    </source>
</evidence>
<feature type="region of interest" description="Disordered" evidence="10">
    <location>
        <begin position="314"/>
        <end position="341"/>
    </location>
</feature>
<keyword evidence="8" id="KW-1015">Disulfide bond</keyword>
<dbReference type="FunFam" id="2.10.250.10:FF:000001">
    <property type="entry name" value="Calnexin homolog"/>
    <property type="match status" value="1"/>
</dbReference>
<feature type="region of interest" description="Disordered" evidence="10">
    <location>
        <begin position="540"/>
        <end position="581"/>
    </location>
</feature>
<dbReference type="Pfam" id="PF00262">
    <property type="entry name" value="Calreticulin"/>
    <property type="match status" value="1"/>
</dbReference>
<keyword evidence="6 9" id="KW-0472">Membrane</keyword>
<dbReference type="AlphaFoldDB" id="A0A9W7XHS5"/>
<feature type="signal peptide" evidence="9">
    <location>
        <begin position="1"/>
        <end position="22"/>
    </location>
</feature>
<dbReference type="InterPro" id="IPR009033">
    <property type="entry name" value="Calreticulin/calnexin_P_dom_sf"/>
</dbReference>
<accession>A0A9W7XHS5</accession>
<evidence type="ECO:0000256" key="2">
    <source>
        <dbReference type="ARBA" id="ARBA00010983"/>
    </source>
</evidence>
<comment type="similarity">
    <text evidence="2 9">Belongs to the calreticulin family.</text>
</comment>
<evidence type="ECO:0000313" key="12">
    <source>
        <dbReference type="Proteomes" id="UP001145021"/>
    </source>
</evidence>
<evidence type="ECO:0000256" key="1">
    <source>
        <dbReference type="ARBA" id="ARBA00004389"/>
    </source>
</evidence>
<feature type="compositionally biased region" description="Basic and acidic residues" evidence="10">
    <location>
        <begin position="255"/>
        <end position="282"/>
    </location>
</feature>
<dbReference type="PANTHER" id="PTHR11073">
    <property type="entry name" value="CALRETICULIN AND CALNEXIN"/>
    <property type="match status" value="1"/>
</dbReference>
<dbReference type="FunFam" id="2.60.120.200:FF:000011">
    <property type="entry name" value="Probable calnexin"/>
    <property type="match status" value="1"/>
</dbReference>
<proteinExistence type="inferred from homology"/>
<evidence type="ECO:0000256" key="10">
    <source>
        <dbReference type="SAM" id="MobiDB-lite"/>
    </source>
</evidence>
<evidence type="ECO:0000256" key="7">
    <source>
        <dbReference type="ARBA" id="ARBA00023186"/>
    </source>
</evidence>
<dbReference type="EMBL" id="JANBOH010000297">
    <property type="protein sequence ID" value="KAJ1643090.1"/>
    <property type="molecule type" value="Genomic_DNA"/>
</dbReference>
<evidence type="ECO:0000256" key="9">
    <source>
        <dbReference type="RuleBase" id="RU362126"/>
    </source>
</evidence>
<dbReference type="Proteomes" id="UP001145021">
    <property type="component" value="Unassembled WGS sequence"/>
</dbReference>
<dbReference type="GO" id="GO:0005509">
    <property type="term" value="F:calcium ion binding"/>
    <property type="evidence" value="ECO:0007669"/>
    <property type="project" value="InterPro"/>
</dbReference>
<evidence type="ECO:0000313" key="11">
    <source>
        <dbReference type="EMBL" id="KAJ1643090.1"/>
    </source>
</evidence>
<evidence type="ECO:0000256" key="6">
    <source>
        <dbReference type="ARBA" id="ARBA00023136"/>
    </source>
</evidence>
<dbReference type="GO" id="GO:0006457">
    <property type="term" value="P:protein folding"/>
    <property type="evidence" value="ECO:0007669"/>
    <property type="project" value="InterPro"/>
</dbReference>
<dbReference type="InterPro" id="IPR001580">
    <property type="entry name" value="Calret/calnex"/>
</dbReference>
<dbReference type="InterPro" id="IPR018124">
    <property type="entry name" value="Calret/calnex_CS"/>
</dbReference>
<dbReference type="PROSITE" id="PS00804">
    <property type="entry name" value="CALRETICULIN_2"/>
    <property type="match status" value="1"/>
</dbReference>
<organism evidence="11 12">
    <name type="scientific">Coemansia asiatica</name>
    <dbReference type="NCBI Taxonomy" id="1052880"/>
    <lineage>
        <taxon>Eukaryota</taxon>
        <taxon>Fungi</taxon>
        <taxon>Fungi incertae sedis</taxon>
        <taxon>Zoopagomycota</taxon>
        <taxon>Kickxellomycotina</taxon>
        <taxon>Kickxellomycetes</taxon>
        <taxon>Kickxellales</taxon>
        <taxon>Kickxellaceae</taxon>
        <taxon>Coemansia</taxon>
    </lineage>
</organism>
<feature type="chain" id="PRO_5041011312" description="Calnexin" evidence="9">
    <location>
        <begin position="23"/>
        <end position="581"/>
    </location>
</feature>
<comment type="subcellular location">
    <subcellularLocation>
        <location evidence="1">Endoplasmic reticulum membrane</location>
        <topology evidence="1">Single-pass membrane protein</topology>
    </subcellularLocation>
</comment>
<sequence>MARKLNLLILVALALHANYSGAETASNEKDGVSSAEIGAKAESKVVLPTFTPHAVPEAALWEQFASGADARWKKSDAIKEGEEKARYDGKWAIEQPSVLAGIDGDNALVVKSPAHHHAISTKLETPFDPAKNGLVLQYEVKLQEDLKCGGAYIKLLTAPSSGEFSDQTPYTIMFGPDKCGDGKVHFIFRHRNPVTGKHTEHHLEQPPTPPVDGLTHLYTLAINKDNSFTLSIDGTERRSGSLLVDFAPPVNPPKEIADPDDKRPEDWEDKEKIPDPDATKPDDWDEDAPLMIPDEDAVIPEGWLLDEPLLVDDPRAEKPADWDDEEDGDWSAPQIPNPRCEDVPGCGPWERPHKRNPDFVGKWHAPLIDNPRYKGEWAPRMISNPEYFKDKDLYKLTKIDAIGFELWTMQAGITFDNIFLGDNAGVASRISDNVWKPKHDSELAVDEALRPKEPPKPKLGFADIPNLVKSRLEEIFLSIIDFYTALQSMGAVAALKQESSGAFAAAMVLAAVGWLTWNILLLARFLLGMRGASVSSVDKAAAKAGDKKTDGDSSEASGSSTGTSTATATATAKDSKIVKRK</sequence>
<keyword evidence="9" id="KW-0732">Signal</keyword>
<dbReference type="PROSITE" id="PS00803">
    <property type="entry name" value="CALRETICULIN_1"/>
    <property type="match status" value="1"/>
</dbReference>
<dbReference type="Gene3D" id="2.60.120.200">
    <property type="match status" value="1"/>
</dbReference>
<keyword evidence="4 9" id="KW-0256">Endoplasmic reticulum</keyword>
<dbReference type="SUPFAM" id="SSF49899">
    <property type="entry name" value="Concanavalin A-like lectins/glucanases"/>
    <property type="match status" value="1"/>
</dbReference>
<name>A0A9W7XHS5_9FUNG</name>
<keyword evidence="5 9" id="KW-1133">Transmembrane helix</keyword>
<keyword evidence="12" id="KW-1185">Reference proteome</keyword>
<evidence type="ECO:0000256" key="5">
    <source>
        <dbReference type="ARBA" id="ARBA00022989"/>
    </source>
</evidence>
<dbReference type="SUPFAM" id="SSF63887">
    <property type="entry name" value="P-domain of calnexin/calreticulin"/>
    <property type="match status" value="1"/>
</dbReference>
<feature type="disulfide bond" evidence="8">
    <location>
        <begin position="148"/>
        <end position="179"/>
    </location>
</feature>
<reference evidence="11" key="1">
    <citation type="submission" date="2022-07" db="EMBL/GenBank/DDBJ databases">
        <title>Phylogenomic reconstructions and comparative analyses of Kickxellomycotina fungi.</title>
        <authorList>
            <person name="Reynolds N.K."/>
            <person name="Stajich J.E."/>
            <person name="Barry K."/>
            <person name="Grigoriev I.V."/>
            <person name="Crous P."/>
            <person name="Smith M.E."/>
        </authorList>
    </citation>
    <scope>NUCLEOTIDE SEQUENCE</scope>
    <source>
        <strain evidence="11">NBRC 105413</strain>
    </source>
</reference>
<evidence type="ECO:0000256" key="8">
    <source>
        <dbReference type="PIRSR" id="PIRSR601580-3"/>
    </source>
</evidence>
<feature type="compositionally biased region" description="Low complexity" evidence="10">
    <location>
        <begin position="554"/>
        <end position="572"/>
    </location>
</feature>
<dbReference type="PANTHER" id="PTHR11073:SF1">
    <property type="entry name" value="CALNEXIN 14D-RELATED"/>
    <property type="match status" value="1"/>
</dbReference>
<dbReference type="Gene3D" id="2.10.250.10">
    <property type="entry name" value="Calreticulin/calnexin, P domain"/>
    <property type="match status" value="1"/>
</dbReference>
<dbReference type="InterPro" id="IPR013320">
    <property type="entry name" value="ConA-like_dom_sf"/>
</dbReference>